<dbReference type="Proteomes" id="UP000187609">
    <property type="component" value="Unassembled WGS sequence"/>
</dbReference>
<keyword evidence="3" id="KW-1185">Reference proteome</keyword>
<evidence type="ECO:0000313" key="3">
    <source>
        <dbReference type="Proteomes" id="UP000187609"/>
    </source>
</evidence>
<dbReference type="AlphaFoldDB" id="A0A1J6IX10"/>
<feature type="region of interest" description="Disordered" evidence="1">
    <location>
        <begin position="119"/>
        <end position="143"/>
    </location>
</feature>
<evidence type="ECO:0000256" key="1">
    <source>
        <dbReference type="SAM" id="MobiDB-lite"/>
    </source>
</evidence>
<accession>A0A1J6IX10</accession>
<organism evidence="2 3">
    <name type="scientific">Nicotiana attenuata</name>
    <name type="common">Coyote tobacco</name>
    <dbReference type="NCBI Taxonomy" id="49451"/>
    <lineage>
        <taxon>Eukaryota</taxon>
        <taxon>Viridiplantae</taxon>
        <taxon>Streptophyta</taxon>
        <taxon>Embryophyta</taxon>
        <taxon>Tracheophyta</taxon>
        <taxon>Spermatophyta</taxon>
        <taxon>Magnoliopsida</taxon>
        <taxon>eudicotyledons</taxon>
        <taxon>Gunneridae</taxon>
        <taxon>Pentapetalae</taxon>
        <taxon>asterids</taxon>
        <taxon>lamiids</taxon>
        <taxon>Solanales</taxon>
        <taxon>Solanaceae</taxon>
        <taxon>Nicotianoideae</taxon>
        <taxon>Nicotianeae</taxon>
        <taxon>Nicotiana</taxon>
    </lineage>
</organism>
<dbReference type="EMBL" id="MJEQ01037185">
    <property type="protein sequence ID" value="OIT05120.1"/>
    <property type="molecule type" value="Genomic_DNA"/>
</dbReference>
<gene>
    <name evidence="2" type="ORF">A4A49_41355</name>
</gene>
<evidence type="ECO:0000313" key="2">
    <source>
        <dbReference type="EMBL" id="OIT05120.1"/>
    </source>
</evidence>
<dbReference type="OMA" id="SSEDYHI"/>
<reference evidence="2" key="1">
    <citation type="submission" date="2016-11" db="EMBL/GenBank/DDBJ databases">
        <title>The genome of Nicotiana attenuata.</title>
        <authorList>
            <person name="Xu S."/>
            <person name="Brockmoeller T."/>
            <person name="Gaquerel E."/>
            <person name="Navarro A."/>
            <person name="Kuhl H."/>
            <person name="Gase K."/>
            <person name="Ling Z."/>
            <person name="Zhou W."/>
            <person name="Kreitzer C."/>
            <person name="Stanke M."/>
            <person name="Tang H."/>
            <person name="Lyons E."/>
            <person name="Pandey P."/>
            <person name="Pandey S.P."/>
            <person name="Timmermann B."/>
            <person name="Baldwin I.T."/>
        </authorList>
    </citation>
    <scope>NUCLEOTIDE SEQUENCE [LARGE SCALE GENOMIC DNA]</scope>
    <source>
        <strain evidence="2">UT</strain>
    </source>
</reference>
<protein>
    <submittedName>
        <fullName evidence="2">Uncharacterized protein</fullName>
    </submittedName>
</protein>
<sequence>MKYVDAMAKKIVKRLSLASKTTTTAPKVSSDSCKRKERLVLSNQGSDREPSLVPFCDEKNHLPVLPNGTGDITIASSPVERESSEDYHIAGLFNDELGDDIIEDCFADIDDLGMTTKSSHKLPNDSKDHVMGGASSVELIPPRKPYSSSPIRRKFIQPDVTSEDVASTTEVMHRKSFRPSSWSLQPGDSSKEQLGTICRAKPTFVSVMWRGLCKWIKEFSVDSTDSFMKLEDNISFALTKIRRENIIDISTLADLVEAFSKTYAEYDAL</sequence>
<proteinExistence type="predicted"/>
<name>A0A1J6IX10_NICAT</name>
<dbReference type="Gramene" id="OIT05120">
    <property type="protein sequence ID" value="OIT05120"/>
    <property type="gene ID" value="A4A49_41355"/>
</dbReference>
<comment type="caution">
    <text evidence="2">The sequence shown here is derived from an EMBL/GenBank/DDBJ whole genome shotgun (WGS) entry which is preliminary data.</text>
</comment>